<dbReference type="Proteomes" id="UP001329430">
    <property type="component" value="Chromosome 3"/>
</dbReference>
<gene>
    <name evidence="7" type="ORF">RI129_004425</name>
</gene>
<dbReference type="Pfam" id="PF00096">
    <property type="entry name" value="zf-C2H2"/>
    <property type="match status" value="1"/>
</dbReference>
<evidence type="ECO:0000259" key="6">
    <source>
        <dbReference type="PROSITE" id="PS50157"/>
    </source>
</evidence>
<keyword evidence="4" id="KW-0862">Zinc</keyword>
<dbReference type="GO" id="GO:0005634">
    <property type="term" value="C:nucleus"/>
    <property type="evidence" value="ECO:0007669"/>
    <property type="project" value="TreeGrafter"/>
</dbReference>
<feature type="domain" description="C2H2-type" evidence="6">
    <location>
        <begin position="282"/>
        <end position="310"/>
    </location>
</feature>
<evidence type="ECO:0000256" key="5">
    <source>
        <dbReference type="PROSITE-ProRule" id="PRU00042"/>
    </source>
</evidence>
<dbReference type="AlphaFoldDB" id="A0AAN7VJB7"/>
<reference evidence="7 8" key="1">
    <citation type="journal article" date="2024" name="Insects">
        <title>An Improved Chromosome-Level Genome Assembly of the Firefly Pyrocoelia pectoralis.</title>
        <authorList>
            <person name="Fu X."/>
            <person name="Meyer-Rochow V.B."/>
            <person name="Ballantyne L."/>
            <person name="Zhu X."/>
        </authorList>
    </citation>
    <scope>NUCLEOTIDE SEQUENCE [LARGE SCALE GENOMIC DNA]</scope>
    <source>
        <strain evidence="7">XCY_ONT2</strain>
    </source>
</reference>
<feature type="domain" description="C2H2-type" evidence="6">
    <location>
        <begin position="256"/>
        <end position="283"/>
    </location>
</feature>
<dbReference type="GO" id="GO:0008270">
    <property type="term" value="F:zinc ion binding"/>
    <property type="evidence" value="ECO:0007669"/>
    <property type="project" value="UniProtKB-KW"/>
</dbReference>
<feature type="domain" description="C2H2-type" evidence="6">
    <location>
        <begin position="370"/>
        <end position="398"/>
    </location>
</feature>
<protein>
    <recommendedName>
        <fullName evidence="6">C2H2-type domain-containing protein</fullName>
    </recommendedName>
</protein>
<feature type="domain" description="C2H2-type" evidence="6">
    <location>
        <begin position="158"/>
        <end position="187"/>
    </location>
</feature>
<dbReference type="SUPFAM" id="SSF57667">
    <property type="entry name" value="beta-beta-alpha zinc fingers"/>
    <property type="match status" value="3"/>
</dbReference>
<evidence type="ECO:0000256" key="4">
    <source>
        <dbReference type="ARBA" id="ARBA00022833"/>
    </source>
</evidence>
<dbReference type="EMBL" id="JAVRBK010000003">
    <property type="protein sequence ID" value="KAK5645961.1"/>
    <property type="molecule type" value="Genomic_DNA"/>
</dbReference>
<evidence type="ECO:0000313" key="7">
    <source>
        <dbReference type="EMBL" id="KAK5645961.1"/>
    </source>
</evidence>
<keyword evidence="3 5" id="KW-0863">Zinc-finger</keyword>
<evidence type="ECO:0000256" key="3">
    <source>
        <dbReference type="ARBA" id="ARBA00022771"/>
    </source>
</evidence>
<name>A0AAN7VJB7_9COLE</name>
<keyword evidence="1" id="KW-0479">Metal-binding</keyword>
<dbReference type="PROSITE" id="PS00028">
    <property type="entry name" value="ZINC_FINGER_C2H2_1"/>
    <property type="match status" value="6"/>
</dbReference>
<dbReference type="PROSITE" id="PS50157">
    <property type="entry name" value="ZINC_FINGER_C2H2_2"/>
    <property type="match status" value="4"/>
</dbReference>
<evidence type="ECO:0000256" key="1">
    <source>
        <dbReference type="ARBA" id="ARBA00022723"/>
    </source>
</evidence>
<dbReference type="GO" id="GO:0000977">
    <property type="term" value="F:RNA polymerase II transcription regulatory region sequence-specific DNA binding"/>
    <property type="evidence" value="ECO:0007669"/>
    <property type="project" value="TreeGrafter"/>
</dbReference>
<organism evidence="7 8">
    <name type="scientific">Pyrocoelia pectoralis</name>
    <dbReference type="NCBI Taxonomy" id="417401"/>
    <lineage>
        <taxon>Eukaryota</taxon>
        <taxon>Metazoa</taxon>
        <taxon>Ecdysozoa</taxon>
        <taxon>Arthropoda</taxon>
        <taxon>Hexapoda</taxon>
        <taxon>Insecta</taxon>
        <taxon>Pterygota</taxon>
        <taxon>Neoptera</taxon>
        <taxon>Endopterygota</taxon>
        <taxon>Coleoptera</taxon>
        <taxon>Polyphaga</taxon>
        <taxon>Elateriformia</taxon>
        <taxon>Elateroidea</taxon>
        <taxon>Lampyridae</taxon>
        <taxon>Lampyrinae</taxon>
        <taxon>Pyrocoelia</taxon>
    </lineage>
</organism>
<comment type="caution">
    <text evidence="7">The sequence shown here is derived from an EMBL/GenBank/DDBJ whole genome shotgun (WGS) entry which is preliminary data.</text>
</comment>
<dbReference type="InterPro" id="IPR036236">
    <property type="entry name" value="Znf_C2H2_sf"/>
</dbReference>
<keyword evidence="2" id="KW-0677">Repeat</keyword>
<dbReference type="GO" id="GO:0000981">
    <property type="term" value="F:DNA-binding transcription factor activity, RNA polymerase II-specific"/>
    <property type="evidence" value="ECO:0007669"/>
    <property type="project" value="TreeGrafter"/>
</dbReference>
<dbReference type="Gene3D" id="3.30.160.60">
    <property type="entry name" value="Classic Zinc Finger"/>
    <property type="match status" value="5"/>
</dbReference>
<dbReference type="PANTHER" id="PTHR24409:SF295">
    <property type="entry name" value="AZ2-RELATED"/>
    <property type="match status" value="1"/>
</dbReference>
<evidence type="ECO:0000313" key="8">
    <source>
        <dbReference type="Proteomes" id="UP001329430"/>
    </source>
</evidence>
<keyword evidence="8" id="KW-1185">Reference proteome</keyword>
<accession>A0AAN7VJB7</accession>
<dbReference type="SMART" id="SM00355">
    <property type="entry name" value="ZnF_C2H2"/>
    <property type="match status" value="10"/>
</dbReference>
<dbReference type="InterPro" id="IPR013087">
    <property type="entry name" value="Znf_C2H2_type"/>
</dbReference>
<proteinExistence type="predicted"/>
<dbReference type="PANTHER" id="PTHR24409">
    <property type="entry name" value="ZINC FINGER PROTEIN 142"/>
    <property type="match status" value="1"/>
</dbReference>
<evidence type="ECO:0000256" key="2">
    <source>
        <dbReference type="ARBA" id="ARBA00022737"/>
    </source>
</evidence>
<sequence length="516" mass="60337">MNEKSEEKQTKNKLAVFEHIPCKEKKTNNKNIGFRKGYKRALSPASDSGLVIDDEDSSVKLHPTKKRVQGVRLLIEPLLLVCGWDACKESFDDYKKFIYHIRSHMQDYSDDDKIICKWQDCTTIVSEKVLLYQHVCYHDLPDCTQEVQQVFPSHVNGYSCEWKECDAVSQDIYEYHEHIRLHVNSNPKYCKKDEIIECLWQGCNYKCPSQYKLSDHLKTHTKEKVVACPTCGAHFAGKTKFYDHRKRQLPMEVQNYQCSQCSKFFPSERLLRDHMRTHINHYKCTMCDMTCPKPSALATHFRHRHLPERPLKCRLCSYTCVTKNALEAHLVTHCSESLVACEDCNYRCRSFYGLDRHYQKAHGLDWTQTYECHCCQAKFQRGNHLTRHLIKAHDFHWPSGHSRFRYKEDADGIFRLQTVRYESIEVTQEMMSSANTTQQVELGTNKKYNLRKKQQSSDKTPNYVLMVAENGEQNVVCPTTNNIVMTINDVDESGNILNSEILQSQEMKIIPRTEDK</sequence>